<dbReference type="Gene3D" id="3.10.620.30">
    <property type="match status" value="1"/>
</dbReference>
<dbReference type="RefSeq" id="WP_306413114.1">
    <property type="nucleotide sequence ID" value="NZ_JANFPI010000009.1"/>
</dbReference>
<evidence type="ECO:0000313" key="2">
    <source>
        <dbReference type="EMBL" id="MCX8999604.1"/>
    </source>
</evidence>
<reference evidence="2" key="1">
    <citation type="submission" date="2022-07" db="EMBL/GenBank/DDBJ databases">
        <title>Ectorhizobium quercum gen.nov., sp. nov.</title>
        <authorList>
            <person name="Ma T."/>
            <person name="Li Y."/>
        </authorList>
    </citation>
    <scope>NUCLEOTIDE SEQUENCE</scope>
    <source>
        <strain evidence="2">BDR2-2</strain>
    </source>
</reference>
<dbReference type="SMART" id="SM00460">
    <property type="entry name" value="TGc"/>
    <property type="match status" value="1"/>
</dbReference>
<dbReference type="InterPro" id="IPR038765">
    <property type="entry name" value="Papain-like_cys_pep_sf"/>
</dbReference>
<dbReference type="SUPFAM" id="SSF54001">
    <property type="entry name" value="Cysteine proteinases"/>
    <property type="match status" value="1"/>
</dbReference>
<dbReference type="InterPro" id="IPR013589">
    <property type="entry name" value="Bac_transglu_N"/>
</dbReference>
<evidence type="ECO:0000259" key="1">
    <source>
        <dbReference type="SMART" id="SM00460"/>
    </source>
</evidence>
<gene>
    <name evidence="2" type="ORF">NOF55_21085</name>
</gene>
<feature type="domain" description="Transglutaminase-like" evidence="1">
    <location>
        <begin position="175"/>
        <end position="244"/>
    </location>
</feature>
<dbReference type="InterPro" id="IPR002931">
    <property type="entry name" value="Transglutaminase-like"/>
</dbReference>
<name>A0AAE3N2X3_9HYPH</name>
<dbReference type="Pfam" id="PF01841">
    <property type="entry name" value="Transglut_core"/>
    <property type="match status" value="1"/>
</dbReference>
<comment type="caution">
    <text evidence="2">The sequence shown here is derived from an EMBL/GenBank/DDBJ whole genome shotgun (WGS) entry which is preliminary data.</text>
</comment>
<proteinExistence type="predicted"/>
<evidence type="ECO:0000313" key="3">
    <source>
        <dbReference type="Proteomes" id="UP001208771"/>
    </source>
</evidence>
<dbReference type="AlphaFoldDB" id="A0AAE3N2X3"/>
<sequence>MMIFSVRHITAYRYKKPVSFGQHRLMFRPRDSFDQTLLNCSLDVFPQPDSVRWIHDVFGNCIALIDLSAESAELRFETSIRLDHTAHVPLDLEMDVQAFSFPFAYDADEAIDLERTIARHYADPDDEVGRWARQFVPFSPTARTGHVLMTLCYAIRESFSYSRRSEHGTQTPLETLRLRNGSCRDFALLMMEAARSLGLAARFVTGYIYVPDRDGSVTLGGGSTHAWCQIFLPGAGWVEFDPTNGIVGNRDLIRVGVARDPRQAIPLSGSYDGGPLDFDSMQVQVNVVTEPDDNAANRW</sequence>
<dbReference type="Proteomes" id="UP001208771">
    <property type="component" value="Unassembled WGS sequence"/>
</dbReference>
<protein>
    <submittedName>
        <fullName evidence="2">Transglutaminase family protein</fullName>
    </submittedName>
</protein>
<dbReference type="PANTHER" id="PTHR33490:SF1">
    <property type="entry name" value="SLL1233 PROTEIN"/>
    <property type="match status" value="1"/>
</dbReference>
<dbReference type="PANTHER" id="PTHR33490">
    <property type="entry name" value="BLR5614 PROTEIN-RELATED"/>
    <property type="match status" value="1"/>
</dbReference>
<organism evidence="2 3">
    <name type="scientific">Ectorhizobium quercum</name>
    <dbReference type="NCBI Taxonomy" id="2965071"/>
    <lineage>
        <taxon>Bacteria</taxon>
        <taxon>Pseudomonadati</taxon>
        <taxon>Pseudomonadota</taxon>
        <taxon>Alphaproteobacteria</taxon>
        <taxon>Hyphomicrobiales</taxon>
        <taxon>Rhizobiaceae</taxon>
        <taxon>Ectorhizobium</taxon>
    </lineage>
</organism>
<accession>A0AAE3N2X3</accession>
<dbReference type="Pfam" id="PF08379">
    <property type="entry name" value="Bact_transglu_N"/>
    <property type="match status" value="1"/>
</dbReference>
<keyword evidence="3" id="KW-1185">Reference proteome</keyword>
<dbReference type="EMBL" id="JANFPI010000009">
    <property type="protein sequence ID" value="MCX8999604.1"/>
    <property type="molecule type" value="Genomic_DNA"/>
</dbReference>